<name>A0ABP5AXW7_9ACTN</name>
<feature type="region of interest" description="Disordered" evidence="1">
    <location>
        <begin position="133"/>
        <end position="153"/>
    </location>
</feature>
<organism evidence="2 3">
    <name type="scientific">Streptomyces sodiiphilus</name>
    <dbReference type="NCBI Taxonomy" id="226217"/>
    <lineage>
        <taxon>Bacteria</taxon>
        <taxon>Bacillati</taxon>
        <taxon>Actinomycetota</taxon>
        <taxon>Actinomycetes</taxon>
        <taxon>Kitasatosporales</taxon>
        <taxon>Streptomycetaceae</taxon>
        <taxon>Streptomyces</taxon>
    </lineage>
</organism>
<keyword evidence="3" id="KW-1185">Reference proteome</keyword>
<reference evidence="3" key="1">
    <citation type="journal article" date="2019" name="Int. J. Syst. Evol. Microbiol.">
        <title>The Global Catalogue of Microorganisms (GCM) 10K type strain sequencing project: providing services to taxonomists for standard genome sequencing and annotation.</title>
        <authorList>
            <consortium name="The Broad Institute Genomics Platform"/>
            <consortium name="The Broad Institute Genome Sequencing Center for Infectious Disease"/>
            <person name="Wu L."/>
            <person name="Ma J."/>
        </authorList>
    </citation>
    <scope>NUCLEOTIDE SEQUENCE [LARGE SCALE GENOMIC DNA]</scope>
    <source>
        <strain evidence="3">JCM 13581</strain>
    </source>
</reference>
<dbReference type="Proteomes" id="UP001501303">
    <property type="component" value="Unassembled WGS sequence"/>
</dbReference>
<gene>
    <name evidence="2" type="ORF">GCM10009716_33720</name>
</gene>
<protein>
    <recommendedName>
        <fullName evidence="4">WXG100 family type VII secretion target</fullName>
    </recommendedName>
</protein>
<proteinExistence type="predicted"/>
<comment type="caution">
    <text evidence="2">The sequence shown here is derived from an EMBL/GenBank/DDBJ whole genome shotgun (WGS) entry which is preliminary data.</text>
</comment>
<dbReference type="EMBL" id="BAAAMJ010000032">
    <property type="protein sequence ID" value="GAA1922450.1"/>
    <property type="molecule type" value="Genomic_DNA"/>
</dbReference>
<evidence type="ECO:0000256" key="1">
    <source>
        <dbReference type="SAM" id="MobiDB-lite"/>
    </source>
</evidence>
<evidence type="ECO:0000313" key="3">
    <source>
        <dbReference type="Proteomes" id="UP001501303"/>
    </source>
</evidence>
<sequence>MSLSYEGLCHLRLGNLAAAVLAWEEVARDLKSQAEEARTGMRAKTLAARWRGENAEVSRAFILTAANRFAAAHSQAQSMHNILRDLHDTLEAQKRRLHELAEEARGHGLYIQRDGTVIPQEQGPYAPDYLETSPQNRPQPAWAGRLPAREPSGNPEAAEAIVVRMREILLAAETADSDHARALMHLAGEDEDHFTGHSFDGIDDARDALGSGASMAAADVIDLIESGQHLTDAGLADLCDYVHQWSHDPDFSEALALGMGPEGTLAFWGELMDARRSQGASPERVEMLGDLHEHLGTTLGLATRSDSAAMSVWKEEIIGLGARRDPSVQGGPYGFQVMSSLMLHGEWDGRFLQDYGAGLVSVEREWDEVGTLWGDPASLRLGDPYGPDAFLALDQGKFPHDPVTGFMAALSRDPEAATSFFSARHPEDFADYFLLSRELGELTYEQAESGGLASRHAVGEALYAATTGLSPADSLGENRVEPGPEHRELFERTLSLLAPSGKDFPPELREPVARVLAYRGEEVFDSISVLNPRSSELEYYELKDVMVQVSRDPIAYRILNEGVNLEILERVRDPDQGELGDPAKNGPEKSLREAGASVGFLEQVRYEALEQNEKDPTWTKHGFYHGIGSVVTFVPTWGDIIQRGVDMLTTAWLDEEVARRDEERSDQHTVEFDARRGQLDAIVKEWSKSHLGWQEGEEILREWQSVISADALLGNAAARKEKM</sequence>
<evidence type="ECO:0008006" key="4">
    <source>
        <dbReference type="Google" id="ProtNLM"/>
    </source>
</evidence>
<evidence type="ECO:0000313" key="2">
    <source>
        <dbReference type="EMBL" id="GAA1922450.1"/>
    </source>
</evidence>
<accession>A0ABP5AXW7</accession>